<keyword evidence="4 7" id="KW-0808">Transferase</keyword>
<dbReference type="EMBL" id="FUKQ01000001">
    <property type="protein sequence ID" value="SJN15655.1"/>
    <property type="molecule type" value="Genomic_DNA"/>
</dbReference>
<accession>A0A1R4I749</accession>
<evidence type="ECO:0000256" key="1">
    <source>
        <dbReference type="ARBA" id="ARBA00001282"/>
    </source>
</evidence>
<dbReference type="HAMAP" id="MF_00108">
    <property type="entry name" value="IspD"/>
    <property type="match status" value="1"/>
</dbReference>
<dbReference type="GO" id="GO:0050518">
    <property type="term" value="F:2-C-methyl-D-erythritol 4-phosphate cytidylyltransferase activity"/>
    <property type="evidence" value="ECO:0007669"/>
    <property type="project" value="UniProtKB-UniRule"/>
</dbReference>
<keyword evidence="6 7" id="KW-0414">Isoprene biosynthesis</keyword>
<evidence type="ECO:0000313" key="9">
    <source>
        <dbReference type="Proteomes" id="UP000188342"/>
    </source>
</evidence>
<dbReference type="CDD" id="cd02516">
    <property type="entry name" value="CDP-ME_synthetase"/>
    <property type="match status" value="1"/>
</dbReference>
<dbReference type="Proteomes" id="UP000188342">
    <property type="component" value="Unassembled WGS sequence"/>
</dbReference>
<comment type="catalytic activity">
    <reaction evidence="1 7">
        <text>2-C-methyl-D-erythritol 4-phosphate + CTP + H(+) = 4-CDP-2-C-methyl-D-erythritol + diphosphate</text>
        <dbReference type="Rhea" id="RHEA:13429"/>
        <dbReference type="ChEBI" id="CHEBI:15378"/>
        <dbReference type="ChEBI" id="CHEBI:33019"/>
        <dbReference type="ChEBI" id="CHEBI:37563"/>
        <dbReference type="ChEBI" id="CHEBI:57823"/>
        <dbReference type="ChEBI" id="CHEBI:58262"/>
        <dbReference type="EC" id="2.7.7.60"/>
    </reaction>
</comment>
<dbReference type="PANTHER" id="PTHR32125">
    <property type="entry name" value="2-C-METHYL-D-ERYTHRITOL 4-PHOSPHATE CYTIDYLYLTRANSFERASE, CHLOROPLASTIC"/>
    <property type="match status" value="1"/>
</dbReference>
<evidence type="ECO:0000256" key="7">
    <source>
        <dbReference type="HAMAP-Rule" id="MF_00108"/>
    </source>
</evidence>
<dbReference type="InterPro" id="IPR029044">
    <property type="entry name" value="Nucleotide-diphossugar_trans"/>
</dbReference>
<organism evidence="8 9">
    <name type="scientific">Luteococcus japonicus LSP_Lj1</name>
    <dbReference type="NCBI Taxonomy" id="1255658"/>
    <lineage>
        <taxon>Bacteria</taxon>
        <taxon>Bacillati</taxon>
        <taxon>Actinomycetota</taxon>
        <taxon>Actinomycetes</taxon>
        <taxon>Propionibacteriales</taxon>
        <taxon>Propionibacteriaceae</taxon>
        <taxon>Luteococcus</taxon>
    </lineage>
</organism>
<feature type="site" description="Transition state stabilizer" evidence="7">
    <location>
        <position position="17"/>
    </location>
</feature>
<dbReference type="Pfam" id="PF01128">
    <property type="entry name" value="IspD"/>
    <property type="match status" value="1"/>
</dbReference>
<dbReference type="PROSITE" id="PS01295">
    <property type="entry name" value="ISPD"/>
    <property type="match status" value="1"/>
</dbReference>
<dbReference type="FunFam" id="3.90.550.10:FF:000003">
    <property type="entry name" value="2-C-methyl-D-erythritol 4-phosphate cytidylyltransferase"/>
    <property type="match status" value="1"/>
</dbReference>
<proteinExistence type="inferred from homology"/>
<dbReference type="InterPro" id="IPR001228">
    <property type="entry name" value="IspD"/>
</dbReference>
<keyword evidence="5 7" id="KW-0548">Nucleotidyltransferase</keyword>
<dbReference type="NCBIfam" id="TIGR00453">
    <property type="entry name" value="ispD"/>
    <property type="match status" value="1"/>
</dbReference>
<dbReference type="UniPathway" id="UPA00056">
    <property type="reaction ID" value="UER00093"/>
</dbReference>
<feature type="site" description="Positions MEP for the nucleophilic attack" evidence="7">
    <location>
        <position position="157"/>
    </location>
</feature>
<dbReference type="AlphaFoldDB" id="A0A1R4I749"/>
<evidence type="ECO:0000256" key="4">
    <source>
        <dbReference type="ARBA" id="ARBA00022679"/>
    </source>
</evidence>
<comment type="function">
    <text evidence="7">Catalyzes the formation of 4-diphosphocytidyl-2-C-methyl-D-erythritol from CTP and 2-C-methyl-D-erythritol 4-phosphate (MEP).</text>
</comment>
<comment type="similarity">
    <text evidence="3 7">Belongs to the IspD/TarI cytidylyltransferase family. IspD subfamily.</text>
</comment>
<keyword evidence="9" id="KW-1185">Reference proteome</keyword>
<dbReference type="STRING" id="1255658.FM114_00235"/>
<dbReference type="Gene3D" id="3.90.550.10">
    <property type="entry name" value="Spore Coat Polysaccharide Biosynthesis Protein SpsA, Chain A"/>
    <property type="match status" value="1"/>
</dbReference>
<dbReference type="InterPro" id="IPR034683">
    <property type="entry name" value="IspD/TarI"/>
</dbReference>
<dbReference type="SUPFAM" id="SSF53448">
    <property type="entry name" value="Nucleotide-diphospho-sugar transferases"/>
    <property type="match status" value="1"/>
</dbReference>
<dbReference type="EC" id="2.7.7.60" evidence="7"/>
<evidence type="ECO:0000256" key="6">
    <source>
        <dbReference type="ARBA" id="ARBA00023229"/>
    </source>
</evidence>
<sequence length="247" mass="26814">MSEPVVAIIVAAGLGTRFGGQTPKQFLRLTGRAVVTVAVEAMAAGGCTHVVVVINEKASEHWSDSGSPIPVFTTFGGSSRQESVRKGIEFVHDHPELRGARVVLIHDAVRPMVPAHVVHSVVKAVDEGAAAVAPYVPVTDTIRRVREDGHGSEVLDRSQLRSIQTPQGFPLDVIVRAHREMADRDVPFTDDVSCVEALGHEVVLVEGSRLAMKITEPTDLTVAKALWKVRRTIGHHSGRRVFRLGRR</sequence>
<dbReference type="InterPro" id="IPR050088">
    <property type="entry name" value="IspD/TarI_cytidylyltransf_bact"/>
</dbReference>
<dbReference type="GO" id="GO:0019288">
    <property type="term" value="P:isopentenyl diphosphate biosynthetic process, methylerythritol 4-phosphate pathway"/>
    <property type="evidence" value="ECO:0007669"/>
    <property type="project" value="UniProtKB-UniRule"/>
</dbReference>
<dbReference type="PANTHER" id="PTHR32125:SF4">
    <property type="entry name" value="2-C-METHYL-D-ERYTHRITOL 4-PHOSPHATE CYTIDYLYLTRANSFERASE, CHLOROPLASTIC"/>
    <property type="match status" value="1"/>
</dbReference>
<name>A0A1R4I749_9ACTN</name>
<evidence type="ECO:0000256" key="2">
    <source>
        <dbReference type="ARBA" id="ARBA00004787"/>
    </source>
</evidence>
<feature type="site" description="Transition state stabilizer" evidence="7">
    <location>
        <position position="24"/>
    </location>
</feature>
<gene>
    <name evidence="7" type="primary">ispD</name>
    <name evidence="8" type="ORF">FM114_00235</name>
</gene>
<comment type="pathway">
    <text evidence="2 7">Isoprenoid biosynthesis; isopentenyl diphosphate biosynthesis via DXP pathway; isopentenyl diphosphate from 1-deoxy-D-xylulose 5-phosphate: step 2/6.</text>
</comment>
<dbReference type="InterPro" id="IPR018294">
    <property type="entry name" value="ISPD_synthase_CS"/>
</dbReference>
<evidence type="ECO:0000256" key="5">
    <source>
        <dbReference type="ARBA" id="ARBA00022695"/>
    </source>
</evidence>
<evidence type="ECO:0000256" key="3">
    <source>
        <dbReference type="ARBA" id="ARBA00009789"/>
    </source>
</evidence>
<protein>
    <recommendedName>
        <fullName evidence="7">2-C-methyl-D-erythritol 4-phosphate cytidylyltransferase</fullName>
        <ecNumber evidence="7">2.7.7.60</ecNumber>
    </recommendedName>
    <alternativeName>
        <fullName evidence="7">4-diphosphocytidyl-2C-methyl-D-erythritol synthase</fullName>
    </alternativeName>
    <alternativeName>
        <fullName evidence="7">MEP cytidylyltransferase</fullName>
        <shortName evidence="7">MCT</shortName>
    </alternativeName>
</protein>
<feature type="site" description="Positions MEP for the nucleophilic attack" evidence="7">
    <location>
        <position position="213"/>
    </location>
</feature>
<reference evidence="8 9" key="1">
    <citation type="submission" date="2017-02" db="EMBL/GenBank/DDBJ databases">
        <authorList>
            <person name="Peterson S.W."/>
        </authorList>
    </citation>
    <scope>NUCLEOTIDE SEQUENCE [LARGE SCALE GENOMIC DNA]</scope>
    <source>
        <strain evidence="8 9">LSP_Lj1</strain>
    </source>
</reference>
<evidence type="ECO:0000313" key="8">
    <source>
        <dbReference type="EMBL" id="SJN15655.1"/>
    </source>
</evidence>